<dbReference type="EMBL" id="CP040871">
    <property type="protein sequence ID" value="QDA56199.1"/>
    <property type="molecule type" value="Genomic_DNA"/>
</dbReference>
<proteinExistence type="predicted"/>
<gene>
    <name evidence="1" type="ORF">FHQ07_02135</name>
</gene>
<evidence type="ECO:0000313" key="2">
    <source>
        <dbReference type="Proteomes" id="UP000308149"/>
    </source>
</evidence>
<organism evidence="1 2">
    <name type="scientific">Thermomonas aquatica</name>
    <dbReference type="NCBI Taxonomy" id="2202149"/>
    <lineage>
        <taxon>Bacteria</taxon>
        <taxon>Pseudomonadati</taxon>
        <taxon>Pseudomonadota</taxon>
        <taxon>Gammaproteobacteria</taxon>
        <taxon>Lysobacterales</taxon>
        <taxon>Lysobacteraceae</taxon>
        <taxon>Thermomonas</taxon>
    </lineage>
</organism>
<accession>A0A5B7ZNF2</accession>
<sequence>MALDLFLKPYKPKSRSKAASLKAREALFDALQAAYPQTALIGDARQGRIERFPLGELHIAPDELHWTMHGVDDAEPVHALADWFFAHGFACVDPQDAGFDRPRIEPPAIGGSLDDLVGARWLGLRFDRNYATALNLDFALADGRRAELRMWHLGRCQVPELSPLVKAVVAGSVFEPGDYDSLRVRFEGDHELVFTDAVFGGVHIAA</sequence>
<name>A0A5B7ZNF2_9GAMM</name>
<reference evidence="1 2" key="1">
    <citation type="submission" date="2019-06" db="EMBL/GenBank/DDBJ databases">
        <title>Thermomonas aquatica sp. nov., isolated from an industrial wastewater treatment plant.</title>
        <authorList>
            <person name="Jeon J.H."/>
            <person name="Park D.-S."/>
        </authorList>
    </citation>
    <scope>NUCLEOTIDE SEQUENCE [LARGE SCALE GENOMIC DNA]</scope>
    <source>
        <strain evidence="1 2">SY21</strain>
    </source>
</reference>
<dbReference type="AlphaFoldDB" id="A0A5B7ZNF2"/>
<protein>
    <submittedName>
        <fullName evidence="1">Uncharacterized protein</fullName>
    </submittedName>
</protein>
<dbReference type="RefSeq" id="WP_139715127.1">
    <property type="nucleotide sequence ID" value="NZ_CP040871.1"/>
</dbReference>
<dbReference type="KEGG" id="thes:FHQ07_02135"/>
<evidence type="ECO:0000313" key="1">
    <source>
        <dbReference type="EMBL" id="QDA56199.1"/>
    </source>
</evidence>
<keyword evidence="2" id="KW-1185">Reference proteome</keyword>
<dbReference type="Proteomes" id="UP000308149">
    <property type="component" value="Chromosome"/>
</dbReference>